<gene>
    <name evidence="2" type="ORF">DR864_12970</name>
</gene>
<dbReference type="Pfam" id="PF03372">
    <property type="entry name" value="Exo_endo_phos"/>
    <property type="match status" value="1"/>
</dbReference>
<dbReference type="AlphaFoldDB" id="A0A344TIY1"/>
<dbReference type="GO" id="GO:0006506">
    <property type="term" value="P:GPI anchor biosynthetic process"/>
    <property type="evidence" value="ECO:0007669"/>
    <property type="project" value="TreeGrafter"/>
</dbReference>
<dbReference type="OrthoDB" id="5447300at2"/>
<dbReference type="PANTHER" id="PTHR14859">
    <property type="entry name" value="CALCOFLUOR WHITE HYPERSENSITIVE PROTEIN PRECURSOR"/>
    <property type="match status" value="1"/>
</dbReference>
<proteinExistence type="predicted"/>
<name>A0A344TIY1_9BACT</name>
<accession>A0A344TIY1</accession>
<dbReference type="InterPro" id="IPR036691">
    <property type="entry name" value="Endo/exonu/phosph_ase_sf"/>
</dbReference>
<evidence type="ECO:0000313" key="2">
    <source>
        <dbReference type="EMBL" id="AXE18602.1"/>
    </source>
</evidence>
<dbReference type="RefSeq" id="WP_114067385.1">
    <property type="nucleotide sequence ID" value="NZ_CP030850.1"/>
</dbReference>
<evidence type="ECO:0000313" key="3">
    <source>
        <dbReference type="Proteomes" id="UP000251993"/>
    </source>
</evidence>
<keyword evidence="3" id="KW-1185">Reference proteome</keyword>
<dbReference type="Proteomes" id="UP000251993">
    <property type="component" value="Chromosome"/>
</dbReference>
<dbReference type="GO" id="GO:0003824">
    <property type="term" value="F:catalytic activity"/>
    <property type="evidence" value="ECO:0007669"/>
    <property type="project" value="InterPro"/>
</dbReference>
<dbReference type="InterPro" id="IPR005135">
    <property type="entry name" value="Endo/exonuclease/phosphatase"/>
</dbReference>
<dbReference type="EMBL" id="CP030850">
    <property type="protein sequence ID" value="AXE18602.1"/>
    <property type="molecule type" value="Genomic_DNA"/>
</dbReference>
<evidence type="ECO:0000259" key="1">
    <source>
        <dbReference type="Pfam" id="PF03372"/>
    </source>
</evidence>
<dbReference type="GO" id="GO:0016020">
    <property type="term" value="C:membrane"/>
    <property type="evidence" value="ECO:0007669"/>
    <property type="project" value="GOC"/>
</dbReference>
<feature type="domain" description="Endonuclease/exonuclease/phosphatase" evidence="1">
    <location>
        <begin position="35"/>
        <end position="251"/>
    </location>
</feature>
<protein>
    <recommendedName>
        <fullName evidence="1">Endonuclease/exonuclease/phosphatase domain-containing protein</fullName>
    </recommendedName>
</protein>
<dbReference type="PANTHER" id="PTHR14859:SF15">
    <property type="entry name" value="ENDONUCLEASE_EXONUCLEASE_PHOSPHATASE DOMAIN-CONTAINING PROTEIN"/>
    <property type="match status" value="1"/>
</dbReference>
<organism evidence="2 3">
    <name type="scientific">Runella rosea</name>
    <dbReference type="NCBI Taxonomy" id="2259595"/>
    <lineage>
        <taxon>Bacteria</taxon>
        <taxon>Pseudomonadati</taxon>
        <taxon>Bacteroidota</taxon>
        <taxon>Cytophagia</taxon>
        <taxon>Cytophagales</taxon>
        <taxon>Spirosomataceae</taxon>
        <taxon>Runella</taxon>
    </lineage>
</organism>
<dbReference type="Gene3D" id="3.60.10.10">
    <property type="entry name" value="Endonuclease/exonuclease/phosphatase"/>
    <property type="match status" value="1"/>
</dbReference>
<dbReference type="KEGG" id="run:DR864_12970"/>
<dbReference type="SUPFAM" id="SSF56219">
    <property type="entry name" value="DNase I-like"/>
    <property type="match status" value="1"/>
</dbReference>
<sequence length="262" mass="29371">MRVFNYFLLLFLGCYAGVPAYGQKSKPTPIKLKVMTFNIHHGENNLGKTNLTRVADLIKKHKPDFVALQEIDSGATRSGKLNQMRILSLLTGYEEAFGKTIDLQGGKYGLGILSTRPIEAVQRLKLPNPDSTEPRLLMCALVDLGVNKYVRFCTTHLDHRSPLNRGLQAAVINENLQNSLYPVIVGGDFNATADEHTLEAMTKYWNDAGANTEGATYPDNGKRIDYFWTHKESPFKVLDYRVLYEPTTSDHLPVVVTYSFGK</sequence>
<dbReference type="InterPro" id="IPR051916">
    <property type="entry name" value="GPI-anchor_lipid_remodeler"/>
</dbReference>
<reference evidence="2 3" key="1">
    <citation type="submission" date="2018-07" db="EMBL/GenBank/DDBJ databases">
        <title>Genome sequencing of Runella.</title>
        <authorList>
            <person name="Baek M.-G."/>
            <person name="Yi H."/>
        </authorList>
    </citation>
    <scope>NUCLEOTIDE SEQUENCE [LARGE SCALE GENOMIC DNA]</scope>
    <source>
        <strain evidence="2 3">HYN0085</strain>
    </source>
</reference>